<name>A0AB37UA68_9CYAN</name>
<gene>
    <name evidence="3" type="ORF">DSM107010_62060</name>
</gene>
<dbReference type="EMBL" id="RSCK01000106">
    <property type="protein sequence ID" value="RUT02666.1"/>
    <property type="molecule type" value="Genomic_DNA"/>
</dbReference>
<dbReference type="GO" id="GO:0003677">
    <property type="term" value="F:DNA binding"/>
    <property type="evidence" value="ECO:0007669"/>
    <property type="project" value="InterPro"/>
</dbReference>
<protein>
    <recommendedName>
        <fullName evidence="2">Tyr recombinase domain-containing protein</fullName>
    </recommendedName>
</protein>
<evidence type="ECO:0000256" key="1">
    <source>
        <dbReference type="ARBA" id="ARBA00023172"/>
    </source>
</evidence>
<reference evidence="3 4" key="1">
    <citation type="journal article" date="2019" name="Genome Biol. Evol.">
        <title>Day and night: Metabolic profiles and evolutionary relationships of six axenic non-marine cyanobacteria.</title>
        <authorList>
            <person name="Will S.E."/>
            <person name="Henke P."/>
            <person name="Boedeker C."/>
            <person name="Huang S."/>
            <person name="Brinkmann H."/>
            <person name="Rohde M."/>
            <person name="Jarek M."/>
            <person name="Friedl T."/>
            <person name="Seufert S."/>
            <person name="Schumacher M."/>
            <person name="Overmann J."/>
            <person name="Neumann-Schaal M."/>
            <person name="Petersen J."/>
        </authorList>
    </citation>
    <scope>NUCLEOTIDE SEQUENCE [LARGE SCALE GENOMIC DNA]</scope>
    <source>
        <strain evidence="3 4">SAG 39.79</strain>
    </source>
</reference>
<evidence type="ECO:0000259" key="2">
    <source>
        <dbReference type="PROSITE" id="PS51898"/>
    </source>
</evidence>
<dbReference type="GO" id="GO:0015074">
    <property type="term" value="P:DNA integration"/>
    <property type="evidence" value="ECO:0007669"/>
    <property type="project" value="InterPro"/>
</dbReference>
<organism evidence="3 4">
    <name type="scientific">Chroococcidiopsis cubana SAG 39.79</name>
    <dbReference type="NCBI Taxonomy" id="388085"/>
    <lineage>
        <taxon>Bacteria</taxon>
        <taxon>Bacillati</taxon>
        <taxon>Cyanobacteriota</taxon>
        <taxon>Cyanophyceae</taxon>
        <taxon>Chroococcidiopsidales</taxon>
        <taxon>Chroococcidiopsidaceae</taxon>
        <taxon>Chroococcidiopsis</taxon>
    </lineage>
</organism>
<dbReference type="SUPFAM" id="SSF56349">
    <property type="entry name" value="DNA breaking-rejoining enzymes"/>
    <property type="match status" value="1"/>
</dbReference>
<dbReference type="InterPro" id="IPR002104">
    <property type="entry name" value="Integrase_catalytic"/>
</dbReference>
<dbReference type="InterPro" id="IPR011010">
    <property type="entry name" value="DNA_brk_join_enz"/>
</dbReference>
<dbReference type="AlphaFoldDB" id="A0AB37UA68"/>
<sequence>MASTNLFGNVLLVPPSPPPKKIPFQQRRDREFLYLHEIDAVIAALAQTRAATRNTAIALLLFCQALQPAEACCLHWSDIDFAENIIRVARLRTLPTRWGQPPSNVQPLSSTEIDILQQLHAMRGESWLFVSERQTRLAERSLHHLIQQAGKSADIPFPIHPYMLRTTGLFYRAALLLQPTSLSLRQCCLLWNWHGTKVALTPEQEQEYQTITKFQEDSFLAAIRRLRAFTGIGHYQNVIDYLLGAYALFPQLQSIPQDYWLAAIDWYA</sequence>
<dbReference type="RefSeq" id="WP_106169173.1">
    <property type="nucleotide sequence ID" value="NZ_JAVKZF010000004.1"/>
</dbReference>
<dbReference type="Gene3D" id="1.10.443.10">
    <property type="entry name" value="Intergrase catalytic core"/>
    <property type="match status" value="1"/>
</dbReference>
<evidence type="ECO:0000313" key="3">
    <source>
        <dbReference type="EMBL" id="RUT02666.1"/>
    </source>
</evidence>
<dbReference type="Pfam" id="PF00589">
    <property type="entry name" value="Phage_integrase"/>
    <property type="match status" value="1"/>
</dbReference>
<dbReference type="GO" id="GO:0006310">
    <property type="term" value="P:DNA recombination"/>
    <property type="evidence" value="ECO:0007669"/>
    <property type="project" value="UniProtKB-KW"/>
</dbReference>
<dbReference type="Proteomes" id="UP000282574">
    <property type="component" value="Unassembled WGS sequence"/>
</dbReference>
<proteinExistence type="predicted"/>
<feature type="domain" description="Tyr recombinase" evidence="2">
    <location>
        <begin position="28"/>
        <end position="221"/>
    </location>
</feature>
<keyword evidence="4" id="KW-1185">Reference proteome</keyword>
<accession>A0AB37UA68</accession>
<comment type="caution">
    <text evidence="3">The sequence shown here is derived from an EMBL/GenBank/DDBJ whole genome shotgun (WGS) entry which is preliminary data.</text>
</comment>
<keyword evidence="1" id="KW-0233">DNA recombination</keyword>
<dbReference type="InterPro" id="IPR013762">
    <property type="entry name" value="Integrase-like_cat_sf"/>
</dbReference>
<evidence type="ECO:0000313" key="4">
    <source>
        <dbReference type="Proteomes" id="UP000282574"/>
    </source>
</evidence>
<dbReference type="PROSITE" id="PS51898">
    <property type="entry name" value="TYR_RECOMBINASE"/>
    <property type="match status" value="1"/>
</dbReference>